<dbReference type="InterPro" id="IPR011701">
    <property type="entry name" value="MFS"/>
</dbReference>
<feature type="transmembrane region" description="Helical" evidence="6">
    <location>
        <begin position="360"/>
        <end position="379"/>
    </location>
</feature>
<dbReference type="InterPro" id="IPR020846">
    <property type="entry name" value="MFS_dom"/>
</dbReference>
<name>A0A840BWT2_9HYPH</name>
<evidence type="ECO:0000256" key="3">
    <source>
        <dbReference type="ARBA" id="ARBA00022692"/>
    </source>
</evidence>
<dbReference type="SUPFAM" id="SSF103473">
    <property type="entry name" value="MFS general substrate transporter"/>
    <property type="match status" value="1"/>
</dbReference>
<feature type="transmembrane region" description="Helical" evidence="6">
    <location>
        <begin position="400"/>
        <end position="424"/>
    </location>
</feature>
<evidence type="ECO:0000256" key="5">
    <source>
        <dbReference type="ARBA" id="ARBA00023136"/>
    </source>
</evidence>
<evidence type="ECO:0000259" key="7">
    <source>
        <dbReference type="PROSITE" id="PS50850"/>
    </source>
</evidence>
<keyword evidence="9" id="KW-1185">Reference proteome</keyword>
<evidence type="ECO:0000313" key="9">
    <source>
        <dbReference type="Proteomes" id="UP000577362"/>
    </source>
</evidence>
<accession>A0A840BWT2</accession>
<dbReference type="Proteomes" id="UP000577362">
    <property type="component" value="Unassembled WGS sequence"/>
</dbReference>
<dbReference type="PRINTS" id="PR01036">
    <property type="entry name" value="TCRTETB"/>
</dbReference>
<dbReference type="Pfam" id="PF07690">
    <property type="entry name" value="MFS_1"/>
    <property type="match status" value="2"/>
</dbReference>
<dbReference type="PROSITE" id="PS50850">
    <property type="entry name" value="MFS"/>
    <property type="match status" value="1"/>
</dbReference>
<feature type="transmembrane region" description="Helical" evidence="6">
    <location>
        <begin position="17"/>
        <end position="38"/>
    </location>
</feature>
<evidence type="ECO:0000313" key="8">
    <source>
        <dbReference type="EMBL" id="MBB4015246.1"/>
    </source>
</evidence>
<evidence type="ECO:0000256" key="4">
    <source>
        <dbReference type="ARBA" id="ARBA00022989"/>
    </source>
</evidence>
<keyword evidence="3 6" id="KW-0812">Transmembrane</keyword>
<keyword evidence="2" id="KW-0813">Transport</keyword>
<feature type="transmembrane region" description="Helical" evidence="6">
    <location>
        <begin position="304"/>
        <end position="324"/>
    </location>
</feature>
<feature type="transmembrane region" description="Helical" evidence="6">
    <location>
        <begin position="202"/>
        <end position="222"/>
    </location>
</feature>
<keyword evidence="5 6" id="KW-0472">Membrane</keyword>
<protein>
    <submittedName>
        <fullName evidence="8">MFS family permease</fullName>
    </submittedName>
</protein>
<organism evidence="8 9">
    <name type="scientific">Chelatococcus caeni</name>
    <dbReference type="NCBI Taxonomy" id="1348468"/>
    <lineage>
        <taxon>Bacteria</taxon>
        <taxon>Pseudomonadati</taxon>
        <taxon>Pseudomonadota</taxon>
        <taxon>Alphaproteobacteria</taxon>
        <taxon>Hyphomicrobiales</taxon>
        <taxon>Chelatococcaceae</taxon>
        <taxon>Chelatococcus</taxon>
    </lineage>
</organism>
<dbReference type="Gene3D" id="1.20.1250.20">
    <property type="entry name" value="MFS general substrate transporter like domains"/>
    <property type="match status" value="1"/>
</dbReference>
<feature type="transmembrane region" description="Helical" evidence="6">
    <location>
        <begin position="234"/>
        <end position="251"/>
    </location>
</feature>
<dbReference type="AlphaFoldDB" id="A0A840BWT2"/>
<feature type="transmembrane region" description="Helical" evidence="6">
    <location>
        <begin position="50"/>
        <end position="70"/>
    </location>
</feature>
<gene>
    <name evidence="8" type="ORF">GGR16_000252</name>
</gene>
<feature type="transmembrane region" description="Helical" evidence="6">
    <location>
        <begin position="140"/>
        <end position="164"/>
    </location>
</feature>
<comment type="caution">
    <text evidence="8">The sequence shown here is derived from an EMBL/GenBank/DDBJ whole genome shotgun (WGS) entry which is preliminary data.</text>
</comment>
<dbReference type="PANTHER" id="PTHR42718">
    <property type="entry name" value="MAJOR FACILITATOR SUPERFAMILY MULTIDRUG TRANSPORTER MFSC"/>
    <property type="match status" value="1"/>
</dbReference>
<proteinExistence type="predicted"/>
<evidence type="ECO:0000256" key="1">
    <source>
        <dbReference type="ARBA" id="ARBA00004141"/>
    </source>
</evidence>
<keyword evidence="4 6" id="KW-1133">Transmembrane helix</keyword>
<dbReference type="GO" id="GO:0016020">
    <property type="term" value="C:membrane"/>
    <property type="evidence" value="ECO:0007669"/>
    <property type="project" value="UniProtKB-SubCell"/>
</dbReference>
<evidence type="ECO:0000256" key="6">
    <source>
        <dbReference type="SAM" id="Phobius"/>
    </source>
</evidence>
<feature type="transmembrane region" description="Helical" evidence="6">
    <location>
        <begin position="107"/>
        <end position="128"/>
    </location>
</feature>
<dbReference type="PANTHER" id="PTHR42718:SF9">
    <property type="entry name" value="MAJOR FACILITATOR SUPERFAMILY MULTIDRUG TRANSPORTER MFSC"/>
    <property type="match status" value="1"/>
</dbReference>
<feature type="transmembrane region" description="Helical" evidence="6">
    <location>
        <begin position="336"/>
        <end position="354"/>
    </location>
</feature>
<feature type="transmembrane region" description="Helical" evidence="6">
    <location>
        <begin position="272"/>
        <end position="298"/>
    </location>
</feature>
<dbReference type="CDD" id="cd17321">
    <property type="entry name" value="MFS_MMR_MDR_like"/>
    <property type="match status" value="1"/>
</dbReference>
<dbReference type="GO" id="GO:0022857">
    <property type="term" value="F:transmembrane transporter activity"/>
    <property type="evidence" value="ECO:0007669"/>
    <property type="project" value="InterPro"/>
</dbReference>
<comment type="subcellular location">
    <subcellularLocation>
        <location evidence="1">Membrane</location>
        <topology evidence="1">Multi-pass membrane protein</topology>
    </subcellularLocation>
</comment>
<feature type="domain" description="Major facilitator superfamily (MFS) profile" evidence="7">
    <location>
        <begin position="16"/>
        <end position="467"/>
    </location>
</feature>
<dbReference type="RefSeq" id="WP_183315489.1">
    <property type="nucleotide sequence ID" value="NZ_JACIEN010000001.1"/>
</dbReference>
<dbReference type="Gene3D" id="1.20.1720.10">
    <property type="entry name" value="Multidrug resistance protein D"/>
    <property type="match status" value="1"/>
</dbReference>
<dbReference type="EMBL" id="JACIEN010000001">
    <property type="protein sequence ID" value="MBB4015246.1"/>
    <property type="molecule type" value="Genomic_DNA"/>
</dbReference>
<feature type="transmembrane region" description="Helical" evidence="6">
    <location>
        <begin position="436"/>
        <end position="461"/>
    </location>
</feature>
<dbReference type="InterPro" id="IPR036259">
    <property type="entry name" value="MFS_trans_sf"/>
</dbReference>
<feature type="transmembrane region" description="Helical" evidence="6">
    <location>
        <begin position="82"/>
        <end position="101"/>
    </location>
</feature>
<evidence type="ECO:0000256" key="2">
    <source>
        <dbReference type="ARBA" id="ARBA00022448"/>
    </source>
</evidence>
<reference evidence="8 9" key="1">
    <citation type="submission" date="2020-08" db="EMBL/GenBank/DDBJ databases">
        <title>Genomic Encyclopedia of Type Strains, Phase IV (KMG-IV): sequencing the most valuable type-strain genomes for metagenomic binning, comparative biology and taxonomic classification.</title>
        <authorList>
            <person name="Goeker M."/>
        </authorList>
    </citation>
    <scope>NUCLEOTIDE SEQUENCE [LARGE SCALE GENOMIC DNA]</scope>
    <source>
        <strain evidence="8 9">DSM 103737</strain>
    </source>
</reference>
<feature type="transmembrane region" description="Helical" evidence="6">
    <location>
        <begin position="170"/>
        <end position="190"/>
    </location>
</feature>
<sequence length="476" mass="47890">MENNCTPAIAPAHGRGLAALALAMLLASLGVSVATVALPTLARDFSAPVAHVQWVILAYLLAVTVAIVSGGRLGDLIGHRPVLLAGLGVFAAASAACAAAPTLGALIVARAAQGFGGAILMALPISIIRDMVPKERTGAAMGLMMTMSAVGTALGPSLGGLMIAWSGWRVVFLVLAIVGAAVLVFAVRGIPAPQCAGPRARGSLDLPGAFILALTLTAYSLAVTGGSDGFDAKSGVLLLGAAVGGVVFVVIERRRDMPLVQLAALRNRTTSAALLMNLLVSAVMMSTLVVGPFYLTFALGLNEALAGLVMAVGPVTAALAGVPAGRITDRFGAPRVLLLGLVQTTAGLLCLAVLPALVGIAGYVLSLMLLTPGFQLFLAANNTSVMTAAPDSERGMISGLLGLSRNLGLMTGASVMGAVFALAVGRRDIAQAAPDAIGTAFSVAFLVAAGLTVVAALTALLGRPSLELRETQAELR</sequence>